<accession>A0A343VRA0</accession>
<protein>
    <submittedName>
        <fullName evidence="2">Uncharacterized protein</fullName>
    </submittedName>
</protein>
<evidence type="ECO:0000256" key="1">
    <source>
        <dbReference type="SAM" id="MobiDB-lite"/>
    </source>
</evidence>
<feature type="region of interest" description="Disordered" evidence="1">
    <location>
        <begin position="54"/>
        <end position="78"/>
    </location>
</feature>
<organism evidence="2">
    <name type="scientific">Mycolicibacterium sp. CBMA 213</name>
    <dbReference type="NCBI Taxonomy" id="1968788"/>
    <lineage>
        <taxon>Bacteria</taxon>
        <taxon>Bacillati</taxon>
        <taxon>Actinomycetota</taxon>
        <taxon>Actinomycetes</taxon>
        <taxon>Mycobacteriales</taxon>
        <taxon>Mycobacteriaceae</taxon>
        <taxon>Mycolicibacterium</taxon>
    </lineage>
</organism>
<geneLocation type="plasmid" evidence="2">
    <name>pCBMA213_1</name>
</geneLocation>
<dbReference type="AlphaFoldDB" id="A0A343VRA0"/>
<dbReference type="EMBL" id="MF600313">
    <property type="protein sequence ID" value="AVN58424.1"/>
    <property type="molecule type" value="Genomic_DNA"/>
</dbReference>
<keyword evidence="2" id="KW-0614">Plasmid</keyword>
<feature type="compositionally biased region" description="Low complexity" evidence="1">
    <location>
        <begin position="55"/>
        <end position="68"/>
    </location>
</feature>
<reference evidence="2" key="1">
    <citation type="journal article" date="2018" name="Front. Microbiol.">
        <title>Beyond the Limits: tRNA Array Units in Mycobacterium Genomes.</title>
        <authorList>
            <person name="Morgado S.M."/>
            <person name="Vicente A.C."/>
        </authorList>
    </citation>
    <scope>NUCLEOTIDE SEQUENCE</scope>
    <source>
        <strain evidence="2">CBMA 213</strain>
        <plasmid evidence="2">pCBMA213_1</plasmid>
    </source>
</reference>
<name>A0A343VRA0_9MYCO</name>
<sequence length="78" mass="8329">MTMAKYTARAAYNGRGTTHLFTTTPEPHRFRGRTIMSTSWALCGVIAGSTYSAGTPVDTMPTDDTTNPCPKCAKAGAR</sequence>
<proteinExistence type="predicted"/>
<evidence type="ECO:0000313" key="2">
    <source>
        <dbReference type="EMBL" id="AVN58424.1"/>
    </source>
</evidence>
<dbReference type="RefSeq" id="WP_155921881.1">
    <property type="nucleotide sequence ID" value="NZ_MF600313.1"/>
</dbReference>
<gene>
    <name evidence="2" type="ORF">B5P44_p00129</name>
</gene>